<keyword evidence="3" id="KW-1185">Reference proteome</keyword>
<comment type="caution">
    <text evidence="2">The sequence shown here is derived from an EMBL/GenBank/DDBJ whole genome shotgun (WGS) entry which is preliminary data.</text>
</comment>
<dbReference type="EMBL" id="JACEOR010000403">
    <property type="protein sequence ID" value="MBA4505536.1"/>
    <property type="molecule type" value="Genomic_DNA"/>
</dbReference>
<proteinExistence type="predicted"/>
<dbReference type="Proteomes" id="UP000580709">
    <property type="component" value="Unassembled WGS sequence"/>
</dbReference>
<evidence type="ECO:0000313" key="3">
    <source>
        <dbReference type="Proteomes" id="UP000580709"/>
    </source>
</evidence>
<feature type="region of interest" description="Disordered" evidence="1">
    <location>
        <begin position="1"/>
        <end position="21"/>
    </location>
</feature>
<reference evidence="2 3" key="1">
    <citation type="submission" date="2020-07" db="EMBL/GenBank/DDBJ databases">
        <authorList>
            <person name="Khare M."/>
        </authorList>
    </citation>
    <scope>NUCLEOTIDE SEQUENCE [LARGE SCALE GENOMIC DNA]</scope>
    <source>
        <strain evidence="2 3">P8776</strain>
    </source>
</reference>
<dbReference type="AlphaFoldDB" id="A0A838WQZ2"/>
<name>A0A838WQZ2_9CORY</name>
<protein>
    <submittedName>
        <fullName evidence="2">AI-2E family transporter</fullName>
    </submittedName>
</protein>
<feature type="non-terminal residue" evidence="2">
    <location>
        <position position="47"/>
    </location>
</feature>
<evidence type="ECO:0000256" key="1">
    <source>
        <dbReference type="SAM" id="MobiDB-lite"/>
    </source>
</evidence>
<feature type="compositionally biased region" description="Basic and acidic residues" evidence="1">
    <location>
        <begin position="10"/>
        <end position="21"/>
    </location>
</feature>
<accession>A0A838WQZ2</accession>
<gene>
    <name evidence="2" type="ORF">H0H28_09440</name>
</gene>
<organism evidence="2 3">
    <name type="scientific">Corynebacterium sanguinis</name>
    <dbReference type="NCBI Taxonomy" id="2594913"/>
    <lineage>
        <taxon>Bacteria</taxon>
        <taxon>Bacillati</taxon>
        <taxon>Actinomycetota</taxon>
        <taxon>Actinomycetes</taxon>
        <taxon>Mycobacteriales</taxon>
        <taxon>Corynebacteriaceae</taxon>
        <taxon>Corynebacterium</taxon>
    </lineage>
</organism>
<evidence type="ECO:0000313" key="2">
    <source>
        <dbReference type="EMBL" id="MBA4505536.1"/>
    </source>
</evidence>
<sequence length="47" mass="5293">MSNPVDDEIRDGAPEPKVDDERRDIVDRGVVLNSWLKSAAMTVLRIL</sequence>